<accession>A0A2P8HBH0</accession>
<keyword evidence="1" id="KW-0812">Transmembrane</keyword>
<dbReference type="RefSeq" id="WP_106589238.1">
    <property type="nucleotide sequence ID" value="NZ_PYAV01000010.1"/>
</dbReference>
<proteinExistence type="predicted"/>
<dbReference type="Proteomes" id="UP000242310">
    <property type="component" value="Unassembled WGS sequence"/>
</dbReference>
<sequence>MTLKDWKAYIQNNRVEVVIALGLIFASLGMGVVGSIVVDTAYDGFAGFYLGLTAGALVLFSIYIGIAKVLSFNSHKKSSS</sequence>
<evidence type="ECO:0000313" key="3">
    <source>
        <dbReference type="Proteomes" id="UP000242310"/>
    </source>
</evidence>
<dbReference type="OrthoDB" id="2970613at2"/>
<organism evidence="2 3">
    <name type="scientific">Salsuginibacillus halophilus</name>
    <dbReference type="NCBI Taxonomy" id="517424"/>
    <lineage>
        <taxon>Bacteria</taxon>
        <taxon>Bacillati</taxon>
        <taxon>Bacillota</taxon>
        <taxon>Bacilli</taxon>
        <taxon>Bacillales</taxon>
        <taxon>Bacillaceae</taxon>
        <taxon>Salsuginibacillus</taxon>
    </lineage>
</organism>
<evidence type="ECO:0000313" key="2">
    <source>
        <dbReference type="EMBL" id="PSL43568.1"/>
    </source>
</evidence>
<dbReference type="AlphaFoldDB" id="A0A2P8HBH0"/>
<keyword evidence="1" id="KW-0472">Membrane</keyword>
<feature type="transmembrane region" description="Helical" evidence="1">
    <location>
        <begin position="17"/>
        <end position="38"/>
    </location>
</feature>
<comment type="caution">
    <text evidence="2">The sequence shown here is derived from an EMBL/GenBank/DDBJ whole genome shotgun (WGS) entry which is preliminary data.</text>
</comment>
<keyword evidence="3" id="KW-1185">Reference proteome</keyword>
<reference evidence="2 3" key="1">
    <citation type="submission" date="2018-03" db="EMBL/GenBank/DDBJ databases">
        <title>Genomic Encyclopedia of Type Strains, Phase III (KMG-III): the genomes of soil and plant-associated and newly described type strains.</title>
        <authorList>
            <person name="Whitman W."/>
        </authorList>
    </citation>
    <scope>NUCLEOTIDE SEQUENCE [LARGE SCALE GENOMIC DNA]</scope>
    <source>
        <strain evidence="2 3">CGMCC 1.07653</strain>
    </source>
</reference>
<name>A0A2P8HBH0_9BACI</name>
<gene>
    <name evidence="2" type="ORF">B0H94_11044</name>
</gene>
<feature type="transmembrane region" description="Helical" evidence="1">
    <location>
        <begin position="44"/>
        <end position="70"/>
    </location>
</feature>
<protein>
    <submittedName>
        <fullName evidence="2">Uncharacterized protein</fullName>
    </submittedName>
</protein>
<evidence type="ECO:0000256" key="1">
    <source>
        <dbReference type="SAM" id="Phobius"/>
    </source>
</evidence>
<dbReference type="EMBL" id="PYAV01000010">
    <property type="protein sequence ID" value="PSL43568.1"/>
    <property type="molecule type" value="Genomic_DNA"/>
</dbReference>
<keyword evidence="1" id="KW-1133">Transmembrane helix</keyword>